<dbReference type="InterPro" id="IPR011044">
    <property type="entry name" value="Quino_amine_DH_bsu"/>
</dbReference>
<dbReference type="RefSeq" id="WP_187747224.1">
    <property type="nucleotide sequence ID" value="NZ_CP060828.1"/>
</dbReference>
<sequence length="629" mass="68760">MELTDRVVRIVHVPGAGLLAADVTGRLHLLDDDLRILRSSPAPTGSVAAGHAPVYTVTASGDWVVGRDKRGTLLRWRLDTLELVDVLDADRTANRGELLDGEEPSPVMSRGITVHKGKVYMNNGYRQMAVLDLETFAVDRIEPNFAGHVPLEWFCQDHPSIDAASDKAGRVFLGDLETLDFPTVVQADGGNIHRILYDPLHDRFWATQDDGVDENNNIANGVLTLDARGNVTGQLLLARDDVEFLAFSPDHRTVYVGGFDGVLHLLDNSTPELKVGSTVTGFAHQLTDFAVHDDGSIYTLTQDGDLRRLTADGTTTLARAPFRRQCVWDIQPALESEELYVATDDGVAVMAVLADNLGEPYLVTRDHHVHGMGFTRRVVPLPGGYAGVTRDQWVLRTDRDGTQVWRHQVPALAHTVSGSPDHARLLACHNDGVDELDAATGELIARIDIGRASAWAGCYLPGGERVIASSTGLVTVYAAEGDAVLREFDTEEYPKRMWAEDADHLIITGENGVKRLSLLTGEVTHRWTELLDNTVENGAFLGDTVYAVSYGAQLSAYERESTEITALVEDLPDFAKALAAVPFGEQGRHVLLAGGRGGWIRIFLTAAEDRKAPLTRVRDLIVPRQKTMP</sequence>
<reference evidence="1 2" key="1">
    <citation type="submission" date="2020-08" db="EMBL/GenBank/DDBJ databases">
        <title>A novel species.</title>
        <authorList>
            <person name="Gao J."/>
        </authorList>
    </citation>
    <scope>NUCLEOTIDE SEQUENCE [LARGE SCALE GENOMIC DNA]</scope>
    <source>
        <strain evidence="1 2">CRXT-G-22</strain>
    </source>
</reference>
<dbReference type="Gene3D" id="2.130.10.10">
    <property type="entry name" value="YVTN repeat-like/Quinoprotein amine dehydrogenase"/>
    <property type="match status" value="2"/>
</dbReference>
<dbReference type="EMBL" id="CP060828">
    <property type="protein sequence ID" value="QNP70207.1"/>
    <property type="molecule type" value="Genomic_DNA"/>
</dbReference>
<dbReference type="SUPFAM" id="SSF50969">
    <property type="entry name" value="YVTN repeat-like/Quinoprotein amine dehydrogenase"/>
    <property type="match status" value="2"/>
</dbReference>
<dbReference type="SUPFAM" id="SSF51004">
    <property type="entry name" value="C-terminal (heme d1) domain of cytochrome cd1-nitrite reductase"/>
    <property type="match status" value="1"/>
</dbReference>
<proteinExistence type="predicted"/>
<evidence type="ECO:0000313" key="2">
    <source>
        <dbReference type="Proteomes" id="UP000516052"/>
    </source>
</evidence>
<dbReference type="AlphaFoldDB" id="A0A7H0IBP1"/>
<gene>
    <name evidence="1" type="ORF">IAG44_12610</name>
</gene>
<organism evidence="1 2">
    <name type="scientific">Streptomyces roseirectus</name>
    <dbReference type="NCBI Taxonomy" id="2768066"/>
    <lineage>
        <taxon>Bacteria</taxon>
        <taxon>Bacillati</taxon>
        <taxon>Actinomycetota</taxon>
        <taxon>Actinomycetes</taxon>
        <taxon>Kitasatosporales</taxon>
        <taxon>Streptomycetaceae</taxon>
        <taxon>Streptomyces</taxon>
    </lineage>
</organism>
<dbReference type="Proteomes" id="UP000516052">
    <property type="component" value="Chromosome"/>
</dbReference>
<protein>
    <submittedName>
        <fullName evidence="1">WD40 repeat domain-containing protein</fullName>
    </submittedName>
</protein>
<accession>A0A7H0IBP1</accession>
<keyword evidence="2" id="KW-1185">Reference proteome</keyword>
<dbReference type="InterPro" id="IPR011048">
    <property type="entry name" value="Haem_d1_sf"/>
</dbReference>
<dbReference type="InterPro" id="IPR015943">
    <property type="entry name" value="WD40/YVTN_repeat-like_dom_sf"/>
</dbReference>
<dbReference type="KEGG" id="sroi:IAG44_12610"/>
<evidence type="ECO:0000313" key="1">
    <source>
        <dbReference type="EMBL" id="QNP70207.1"/>
    </source>
</evidence>
<name>A0A7H0IBP1_9ACTN</name>